<protein>
    <recommendedName>
        <fullName evidence="4">Secreted protein</fullName>
    </recommendedName>
</protein>
<reference evidence="2 3" key="1">
    <citation type="journal article" date="2024" name="J Genomics">
        <title>Draft genome sequencing and assembly of Favolaschia claudopus CIRM-BRFM 2984 isolated from oak limbs.</title>
        <authorList>
            <person name="Navarro D."/>
            <person name="Drula E."/>
            <person name="Chaduli D."/>
            <person name="Cazenave R."/>
            <person name="Ahrendt S."/>
            <person name="Wang J."/>
            <person name="Lipzen A."/>
            <person name="Daum C."/>
            <person name="Barry K."/>
            <person name="Grigoriev I.V."/>
            <person name="Favel A."/>
            <person name="Rosso M.N."/>
            <person name="Martin F."/>
        </authorList>
    </citation>
    <scope>NUCLEOTIDE SEQUENCE [LARGE SCALE GENOMIC DNA]</scope>
    <source>
        <strain evidence="2 3">CIRM-BRFM 2984</strain>
    </source>
</reference>
<proteinExistence type="predicted"/>
<dbReference type="AlphaFoldDB" id="A0AAV9ZUI2"/>
<keyword evidence="1" id="KW-0812">Transmembrane</keyword>
<dbReference type="Proteomes" id="UP001362999">
    <property type="component" value="Unassembled WGS sequence"/>
</dbReference>
<comment type="caution">
    <text evidence="2">The sequence shown here is derived from an EMBL/GenBank/DDBJ whole genome shotgun (WGS) entry which is preliminary data.</text>
</comment>
<keyword evidence="1" id="KW-0472">Membrane</keyword>
<name>A0AAV9ZUI2_9AGAR</name>
<dbReference type="EMBL" id="JAWWNJ010000110">
    <property type="protein sequence ID" value="KAK6992426.1"/>
    <property type="molecule type" value="Genomic_DNA"/>
</dbReference>
<gene>
    <name evidence="2" type="ORF">R3P38DRAFT_3084859</name>
</gene>
<keyword evidence="1" id="KW-1133">Transmembrane helix</keyword>
<organism evidence="2 3">
    <name type="scientific">Favolaschia claudopus</name>
    <dbReference type="NCBI Taxonomy" id="2862362"/>
    <lineage>
        <taxon>Eukaryota</taxon>
        <taxon>Fungi</taxon>
        <taxon>Dikarya</taxon>
        <taxon>Basidiomycota</taxon>
        <taxon>Agaricomycotina</taxon>
        <taxon>Agaricomycetes</taxon>
        <taxon>Agaricomycetidae</taxon>
        <taxon>Agaricales</taxon>
        <taxon>Marasmiineae</taxon>
        <taxon>Mycenaceae</taxon>
        <taxon>Favolaschia</taxon>
    </lineage>
</organism>
<sequence>MNCALGDALPLVTKPLLRIRRWGLCGVVFVSVSAPPTLGALLVGIIEVTCGKRAATPCGMTRTLFCFFHNSKVLAASATCARKPSINLPRFP</sequence>
<feature type="transmembrane region" description="Helical" evidence="1">
    <location>
        <begin position="22"/>
        <end position="46"/>
    </location>
</feature>
<evidence type="ECO:0000256" key="1">
    <source>
        <dbReference type="SAM" id="Phobius"/>
    </source>
</evidence>
<evidence type="ECO:0000313" key="3">
    <source>
        <dbReference type="Proteomes" id="UP001362999"/>
    </source>
</evidence>
<evidence type="ECO:0008006" key="4">
    <source>
        <dbReference type="Google" id="ProtNLM"/>
    </source>
</evidence>
<accession>A0AAV9ZUI2</accession>
<evidence type="ECO:0000313" key="2">
    <source>
        <dbReference type="EMBL" id="KAK6992426.1"/>
    </source>
</evidence>
<keyword evidence="3" id="KW-1185">Reference proteome</keyword>